<reference evidence="1 2" key="1">
    <citation type="submission" date="2024-09" db="EMBL/GenBank/DDBJ databases">
        <title>Floridaenema gen nov. (Aerosakkonemataceae, Aerosakkonematales ord. nov., Cyanobacteria) from benthic tropical and subtropical fresh waters, with the description of four new species.</title>
        <authorList>
            <person name="Moretto J.A."/>
            <person name="Berthold D.E."/>
            <person name="Lefler F.W."/>
            <person name="Huang I.-S."/>
            <person name="Laughinghouse H. IV."/>
        </authorList>
    </citation>
    <scope>NUCLEOTIDE SEQUENCE [LARGE SCALE GENOMIC DNA]</scope>
    <source>
        <strain evidence="1 2">BLCC-F167</strain>
    </source>
</reference>
<dbReference type="EMBL" id="JBHFNT010000144">
    <property type="protein sequence ID" value="MFB2836253.1"/>
    <property type="molecule type" value="Genomic_DNA"/>
</dbReference>
<organism evidence="1 2">
    <name type="scientific">Floridaenema evergladense BLCC-F167</name>
    <dbReference type="NCBI Taxonomy" id="3153639"/>
    <lineage>
        <taxon>Bacteria</taxon>
        <taxon>Bacillati</taxon>
        <taxon>Cyanobacteriota</taxon>
        <taxon>Cyanophyceae</taxon>
        <taxon>Oscillatoriophycideae</taxon>
        <taxon>Aerosakkonematales</taxon>
        <taxon>Aerosakkonemataceae</taxon>
        <taxon>Floridanema</taxon>
        <taxon>Floridanema evergladense</taxon>
    </lineage>
</organism>
<sequence>MERDLQSLLDMLQSAEIIMQYMAGRSQNDFLTDLQLQDAIIRRFTR</sequence>
<protein>
    <submittedName>
        <fullName evidence="1">Uncharacterized protein</fullName>
    </submittedName>
</protein>
<comment type="caution">
    <text evidence="1">The sequence shown here is derived from an EMBL/GenBank/DDBJ whole genome shotgun (WGS) entry which is preliminary data.</text>
</comment>
<gene>
    <name evidence="1" type="ORF">ACE1CA_17095</name>
</gene>
<keyword evidence="2" id="KW-1185">Reference proteome</keyword>
<dbReference type="Proteomes" id="UP001576780">
    <property type="component" value="Unassembled WGS sequence"/>
</dbReference>
<dbReference type="RefSeq" id="WP_413278641.1">
    <property type="nucleotide sequence ID" value="NZ_JBHFNT010000144.1"/>
</dbReference>
<name>A0ABV4WNN7_9CYAN</name>
<evidence type="ECO:0000313" key="2">
    <source>
        <dbReference type="Proteomes" id="UP001576780"/>
    </source>
</evidence>
<evidence type="ECO:0000313" key="1">
    <source>
        <dbReference type="EMBL" id="MFB2836253.1"/>
    </source>
</evidence>
<proteinExistence type="predicted"/>
<accession>A0ABV4WNN7</accession>